<protein>
    <recommendedName>
        <fullName evidence="5">L domain-like protein</fullName>
    </recommendedName>
</protein>
<name>A3LWR5_PICST</name>
<dbReference type="InterPro" id="IPR050333">
    <property type="entry name" value="SLRP"/>
</dbReference>
<dbReference type="InterPro" id="IPR032675">
    <property type="entry name" value="LRR_dom_sf"/>
</dbReference>
<proteinExistence type="predicted"/>
<reference evidence="3 4" key="1">
    <citation type="journal article" date="2007" name="Nat. Biotechnol.">
        <title>Genome sequence of the lignocellulose-bioconverting and xylose-fermenting yeast Pichia stipitis.</title>
        <authorList>
            <person name="Jeffries T.W."/>
            <person name="Grigoriev I.V."/>
            <person name="Grimwood J."/>
            <person name="Laplaza J.M."/>
            <person name="Aerts A."/>
            <person name="Salamov A."/>
            <person name="Schmutz J."/>
            <person name="Lindquist E."/>
            <person name="Dehal P."/>
            <person name="Shapiro H."/>
            <person name="Jin Y.S."/>
            <person name="Passoth V."/>
            <person name="Richardson P.M."/>
        </authorList>
    </citation>
    <scope>NUCLEOTIDE SEQUENCE [LARGE SCALE GENOMIC DNA]</scope>
    <source>
        <strain evidence="4">ATCC 58785 / CBS 6054 / NBRC 10063 / NRRL Y-11545</strain>
    </source>
</reference>
<dbReference type="InterPro" id="IPR003591">
    <property type="entry name" value="Leu-rich_rpt_typical-subtyp"/>
</dbReference>
<dbReference type="STRING" id="322104.A3LWR5"/>
<dbReference type="Gene3D" id="3.80.10.10">
    <property type="entry name" value="Ribonuclease Inhibitor"/>
    <property type="match status" value="3"/>
</dbReference>
<dbReference type="AlphaFoldDB" id="A3LWR5"/>
<dbReference type="InParanoid" id="A3LWR5"/>
<dbReference type="SMART" id="SM00364">
    <property type="entry name" value="LRR_BAC"/>
    <property type="match status" value="6"/>
</dbReference>
<dbReference type="InterPro" id="IPR001611">
    <property type="entry name" value="Leu-rich_rpt"/>
</dbReference>
<organism evidence="3 4">
    <name type="scientific">Scheffersomyces stipitis (strain ATCC 58785 / CBS 6054 / NBRC 10063 / NRRL Y-11545)</name>
    <name type="common">Yeast</name>
    <name type="synonym">Pichia stipitis</name>
    <dbReference type="NCBI Taxonomy" id="322104"/>
    <lineage>
        <taxon>Eukaryota</taxon>
        <taxon>Fungi</taxon>
        <taxon>Dikarya</taxon>
        <taxon>Ascomycota</taxon>
        <taxon>Saccharomycotina</taxon>
        <taxon>Pichiomycetes</taxon>
        <taxon>Debaryomycetaceae</taxon>
        <taxon>Scheffersomyces</taxon>
    </lineage>
</organism>
<dbReference type="InterPro" id="IPR036047">
    <property type="entry name" value="F-box-like_dom_sf"/>
</dbReference>
<gene>
    <name evidence="3" type="ORF">PICST_32564</name>
</gene>
<evidence type="ECO:0000313" key="4">
    <source>
        <dbReference type="Proteomes" id="UP000002258"/>
    </source>
</evidence>
<dbReference type="GeneID" id="4839874"/>
<keyword evidence="4" id="KW-1185">Reference proteome</keyword>
<dbReference type="PROSITE" id="PS51450">
    <property type="entry name" value="LRR"/>
    <property type="match status" value="4"/>
</dbReference>
<dbReference type="RefSeq" id="XP_001385352.2">
    <property type="nucleotide sequence ID" value="XM_001385315.1"/>
</dbReference>
<dbReference type="KEGG" id="pic:PICST_32564"/>
<dbReference type="SUPFAM" id="SSF52058">
    <property type="entry name" value="L domain-like"/>
    <property type="match status" value="2"/>
</dbReference>
<dbReference type="SUPFAM" id="SSF81383">
    <property type="entry name" value="F-box domain"/>
    <property type="match status" value="1"/>
</dbReference>
<evidence type="ECO:0000256" key="2">
    <source>
        <dbReference type="ARBA" id="ARBA00022737"/>
    </source>
</evidence>
<evidence type="ECO:0008006" key="5">
    <source>
        <dbReference type="Google" id="ProtNLM"/>
    </source>
</evidence>
<evidence type="ECO:0000313" key="3">
    <source>
        <dbReference type="EMBL" id="ABN67323.2"/>
    </source>
</evidence>
<dbReference type="HOGENOM" id="CLU_025148_0_0_1"/>
<accession>A3LWR5</accession>
<dbReference type="eggNOG" id="KOG4641">
    <property type="taxonomic scope" value="Eukaryota"/>
</dbReference>
<keyword evidence="2" id="KW-0677">Repeat</keyword>
<dbReference type="EMBL" id="CP000500">
    <property type="protein sequence ID" value="ABN67323.2"/>
    <property type="molecule type" value="Genomic_DNA"/>
</dbReference>
<keyword evidence="1" id="KW-0433">Leucine-rich repeat</keyword>
<dbReference type="SMART" id="SM00369">
    <property type="entry name" value="LRR_TYP"/>
    <property type="match status" value="4"/>
</dbReference>
<dbReference type="SMART" id="SM00365">
    <property type="entry name" value="LRR_SD22"/>
    <property type="match status" value="6"/>
</dbReference>
<dbReference type="PANTHER" id="PTHR45712">
    <property type="entry name" value="AGAP008170-PA"/>
    <property type="match status" value="1"/>
</dbReference>
<sequence>MESDIIDYTSPSISDLPPEIISYIFSYLSPDLVYEKFIELCPWTNHSIQNIAYASIFTRKLIVRSVPLRKTGYDASRVFYSPADLQTAFVIIGFQRAYNVLRNLIHYNLMNNTSIFPREMGFLFRFKNEAGNVSEMPSQWLHSEVDYFAKLIEILSLDNYYKDAIPRVCFQLSYNITLSPALIAKSNKIMQRIESLENKTVKVLIQSSYTSKNSVQNIRLLHTNSLDSLEELYLWRYNISNYHVKNYLRRSSETLRVLDLTANEITSLQGLTLPPNLEKLLLSANNITSLDGPNYDEATKLKILDASINAIHDLDYNLVLPSSLTSLKITYNSIPQIHQAQIPQNLNILGLSKNSLTHLEDIILPPSLCELHLNGNSIKTLPENLFISTPNLTILDLSENQIDDLDDLGELPDSLSELMLDNNEIDHSDLHNILTTNLTKLSLRSTGLITFSHVQLPKGLKELDISKNEIGEIELVNFGDELTKLNLSNNILSTFNLDTSVHLPRTIRKLDLSRNKFMRGLDSIGIPSHLTSLHLNDIGLGLLTNDTISKLPVSLETLFLDNTCWTPKVNSSGTITKYKSIELSLDFRSILPNLTTLSLERNCIGSIDDITYPCGLQWLSYQHNDLGHINFQNIPTNIKCLQLNNNKIHEEILWESIRNVPYFPEIEYFGICGDQTELMRSGIYFGGMEPTS</sequence>
<dbReference type="OMA" id="GHETEEY"/>
<dbReference type="Pfam" id="PF13855">
    <property type="entry name" value="LRR_8"/>
    <property type="match status" value="2"/>
</dbReference>
<dbReference type="OrthoDB" id="4019115at2759"/>
<dbReference type="Proteomes" id="UP000002258">
    <property type="component" value="Chromosome 6"/>
</dbReference>
<evidence type="ECO:0000256" key="1">
    <source>
        <dbReference type="ARBA" id="ARBA00022614"/>
    </source>
</evidence>
<dbReference type="PANTHER" id="PTHR45712:SF22">
    <property type="entry name" value="INSULIN-LIKE GROWTH FACTOR-BINDING PROTEIN COMPLEX ACID LABILE SUBUNIT"/>
    <property type="match status" value="1"/>
</dbReference>